<protein>
    <submittedName>
        <fullName evidence="1">Uncharacterized protein</fullName>
    </submittedName>
</protein>
<comment type="caution">
    <text evidence="1">The sequence shown here is derived from an EMBL/GenBank/DDBJ whole genome shotgun (WGS) entry which is preliminary data.</text>
</comment>
<dbReference type="EMBL" id="SLXM01000004">
    <property type="protein sequence ID" value="TCP25001.1"/>
    <property type="molecule type" value="Genomic_DNA"/>
</dbReference>
<evidence type="ECO:0000313" key="1">
    <source>
        <dbReference type="EMBL" id="TCP25001.1"/>
    </source>
</evidence>
<name>A0A4R2NTX0_9FLAO</name>
<reference evidence="1 2" key="1">
    <citation type="submission" date="2019-03" db="EMBL/GenBank/DDBJ databases">
        <title>Genomic Encyclopedia of Type Strains, Phase IV (KMG-IV): sequencing the most valuable type-strain genomes for metagenomic binning, comparative biology and taxonomic classification.</title>
        <authorList>
            <person name="Goeker M."/>
        </authorList>
    </citation>
    <scope>NUCLEOTIDE SEQUENCE [LARGE SCALE GENOMIC DNA]</scope>
    <source>
        <strain evidence="1 2">DSM 14836</strain>
    </source>
</reference>
<dbReference type="AlphaFoldDB" id="A0A4R2NTX0"/>
<sequence>MMKKSILRLGKNLSKDQQQTIKGGYIPTLYQFCCTRTQGFWISQYPFLGNDPYYTCTSDVCSNRIEF</sequence>
<accession>A0A4R2NTX0</accession>
<organism evidence="1 2">
    <name type="scientific">Tenacibaculum skagerrakense</name>
    <dbReference type="NCBI Taxonomy" id="186571"/>
    <lineage>
        <taxon>Bacteria</taxon>
        <taxon>Pseudomonadati</taxon>
        <taxon>Bacteroidota</taxon>
        <taxon>Flavobacteriia</taxon>
        <taxon>Flavobacteriales</taxon>
        <taxon>Flavobacteriaceae</taxon>
        <taxon>Tenacibaculum</taxon>
    </lineage>
</organism>
<dbReference type="Proteomes" id="UP000294564">
    <property type="component" value="Unassembled WGS sequence"/>
</dbReference>
<keyword evidence="2" id="KW-1185">Reference proteome</keyword>
<evidence type="ECO:0000313" key="2">
    <source>
        <dbReference type="Proteomes" id="UP000294564"/>
    </source>
</evidence>
<proteinExistence type="predicted"/>
<gene>
    <name evidence="1" type="ORF">EV195_10431</name>
</gene>